<proteinExistence type="inferred from homology"/>
<dbReference type="RefSeq" id="WP_138193286.1">
    <property type="nucleotide sequence ID" value="NZ_VCIW01000003.1"/>
</dbReference>
<dbReference type="GO" id="GO:0005737">
    <property type="term" value="C:cytoplasm"/>
    <property type="evidence" value="ECO:0007669"/>
    <property type="project" value="UniProtKB-SubCell"/>
</dbReference>
<dbReference type="PANTHER" id="PTHR33969">
    <property type="entry name" value="SEGREGATION AND CONDENSATION PROTEIN A"/>
    <property type="match status" value="1"/>
</dbReference>
<dbReference type="InterPro" id="IPR023093">
    <property type="entry name" value="ScpA-like_C"/>
</dbReference>
<comment type="similarity">
    <text evidence="3">Belongs to the ScpA family.</text>
</comment>
<evidence type="ECO:0000313" key="4">
    <source>
        <dbReference type="EMBL" id="TLS53045.1"/>
    </source>
</evidence>
<comment type="subcellular location">
    <subcellularLocation>
        <location evidence="3">Cytoplasm</location>
    </subcellularLocation>
    <text evidence="3">Associated with two foci at the outer edges of the nucleoid region in young cells, and at four foci within both cell halves in older cells.</text>
</comment>
<accession>A0A5R9GMA0</accession>
<organism evidence="4 5">
    <name type="scientific">Paenibacillus antri</name>
    <dbReference type="NCBI Taxonomy" id="2582848"/>
    <lineage>
        <taxon>Bacteria</taxon>
        <taxon>Bacillati</taxon>
        <taxon>Bacillota</taxon>
        <taxon>Bacilli</taxon>
        <taxon>Bacillales</taxon>
        <taxon>Paenibacillaceae</taxon>
        <taxon>Paenibacillus</taxon>
    </lineage>
</organism>
<evidence type="ECO:0000313" key="5">
    <source>
        <dbReference type="Proteomes" id="UP000309676"/>
    </source>
</evidence>
<comment type="caution">
    <text evidence="4">The sequence shown here is derived from an EMBL/GenBank/DDBJ whole genome shotgun (WGS) entry which is preliminary data.</text>
</comment>
<keyword evidence="3" id="KW-0132">Cell division</keyword>
<name>A0A5R9GMA0_9BACL</name>
<comment type="subunit">
    <text evidence="3">Component of a cohesin-like complex composed of ScpA, ScpB and the Smc homodimer, in which ScpA and ScpB bind to the head domain of Smc. The presence of the three proteins is required for the association of the complex with DNA.</text>
</comment>
<dbReference type="Gene3D" id="6.10.250.2410">
    <property type="match status" value="1"/>
</dbReference>
<dbReference type="OrthoDB" id="9811016at2"/>
<gene>
    <name evidence="3" type="primary">scpA</name>
    <name evidence="4" type="ORF">FE782_06670</name>
</gene>
<keyword evidence="3" id="KW-0131">Cell cycle</keyword>
<dbReference type="InterPro" id="IPR003768">
    <property type="entry name" value="ScpA"/>
</dbReference>
<keyword evidence="3" id="KW-0963">Cytoplasm</keyword>
<comment type="function">
    <text evidence="3">Participates in chromosomal partition during cell division. May act via the formation of a condensin-like complex containing Smc and ScpB that pull DNA away from mid-cell into both cell halves.</text>
</comment>
<dbReference type="HAMAP" id="MF_01805">
    <property type="entry name" value="ScpA"/>
    <property type="match status" value="1"/>
</dbReference>
<dbReference type="GO" id="GO:0006260">
    <property type="term" value="P:DNA replication"/>
    <property type="evidence" value="ECO:0007669"/>
    <property type="project" value="UniProtKB-UniRule"/>
</dbReference>
<dbReference type="EMBL" id="VCIW01000003">
    <property type="protein sequence ID" value="TLS53045.1"/>
    <property type="molecule type" value="Genomic_DNA"/>
</dbReference>
<sequence length="263" mass="30587">MSVTYKLSSFEGPLDLLLHLIDKAEVDITNIPISEITDQYMEYVSLMEELELEVASEFLVMAATLLSIKSKMLLPKPPPIELDYEYEEEPEDSLEELVQKLIEYRKYKSIAEHLRDKELEQSLVYSREPVDLSPYAVEEKKNPVEGLETFDLLLAFQKALRRAANRNSVAKIRRDEVSVKDRMRDVLRLVRQQGGRILFSRLFDESTTRDELVVSFLALLELMKMKKISCFQHGRFDDIVIQAKEGAELDDEEEELERVEVDH</sequence>
<evidence type="ECO:0000256" key="2">
    <source>
        <dbReference type="ARBA" id="ARBA00044777"/>
    </source>
</evidence>
<dbReference type="AlphaFoldDB" id="A0A5R9GMA0"/>
<protein>
    <recommendedName>
        <fullName evidence="2 3">Segregation and condensation protein A</fullName>
    </recommendedName>
</protein>
<keyword evidence="5" id="KW-1185">Reference proteome</keyword>
<dbReference type="Proteomes" id="UP000309676">
    <property type="component" value="Unassembled WGS sequence"/>
</dbReference>
<evidence type="ECO:0000256" key="3">
    <source>
        <dbReference type="HAMAP-Rule" id="MF_01805"/>
    </source>
</evidence>
<reference evidence="4 5" key="1">
    <citation type="submission" date="2019-05" db="EMBL/GenBank/DDBJ databases">
        <authorList>
            <person name="Narsing Rao M.P."/>
            <person name="Li W.J."/>
        </authorList>
    </citation>
    <scope>NUCLEOTIDE SEQUENCE [LARGE SCALE GENOMIC DNA]</scope>
    <source>
        <strain evidence="4 5">SYSU_K30003</strain>
    </source>
</reference>
<dbReference type="GO" id="GO:0051301">
    <property type="term" value="P:cell division"/>
    <property type="evidence" value="ECO:0007669"/>
    <property type="project" value="UniProtKB-KW"/>
</dbReference>
<evidence type="ECO:0000256" key="1">
    <source>
        <dbReference type="ARBA" id="ARBA00022829"/>
    </source>
</evidence>
<keyword evidence="1 3" id="KW-0159">Chromosome partition</keyword>
<dbReference type="GO" id="GO:0007059">
    <property type="term" value="P:chromosome segregation"/>
    <property type="evidence" value="ECO:0007669"/>
    <property type="project" value="UniProtKB-UniRule"/>
</dbReference>
<dbReference type="Pfam" id="PF02616">
    <property type="entry name" value="SMC_ScpA"/>
    <property type="match status" value="1"/>
</dbReference>
<dbReference type="Gene3D" id="1.10.10.580">
    <property type="entry name" value="Structural maintenance of chromosome 1. Chain E"/>
    <property type="match status" value="1"/>
</dbReference>
<dbReference type="PANTHER" id="PTHR33969:SF2">
    <property type="entry name" value="SEGREGATION AND CONDENSATION PROTEIN A"/>
    <property type="match status" value="1"/>
</dbReference>